<reference evidence="1 2" key="1">
    <citation type="submission" date="2018-09" db="EMBL/GenBank/DDBJ databases">
        <title>The draft genome of Acinetobacter spp. strains.</title>
        <authorList>
            <person name="Qin J."/>
            <person name="Feng Y."/>
            <person name="Zong Z."/>
        </authorList>
    </citation>
    <scope>NUCLEOTIDE SEQUENCE [LARGE SCALE GENOMIC DNA]</scope>
    <source>
        <strain evidence="1 2">WCHAc060115</strain>
    </source>
</reference>
<keyword evidence="2" id="KW-1185">Reference proteome</keyword>
<dbReference type="GO" id="GO:0008893">
    <property type="term" value="F:guanosine-3',5'-bis(diphosphate) 3'-diphosphatase activity"/>
    <property type="evidence" value="ECO:0007669"/>
    <property type="project" value="TreeGrafter"/>
</dbReference>
<dbReference type="Gene3D" id="1.10.3210.10">
    <property type="entry name" value="Hypothetical protein af1432"/>
    <property type="match status" value="1"/>
</dbReference>
<proteinExistence type="predicted"/>
<name>A0A3A8FC10_9GAMM</name>
<sequence length="142" mass="15973">MSTIEKAIALAARKHSGQKDKAQQPYIFHPLRLMFKVKTPEQQIVAVLHDILEDTDTTVVDLISLGFSQTIVDAILALTKKEGESRIEAAYRAVKNPIARVVKLADVTDNMDLTRIPQPSAKDWLRLEEYKKVEYILLTATA</sequence>
<dbReference type="EMBL" id="RAXT01000009">
    <property type="protein sequence ID" value="RKG38731.1"/>
    <property type="molecule type" value="Genomic_DNA"/>
</dbReference>
<dbReference type="PANTHER" id="PTHR46246:SF1">
    <property type="entry name" value="GUANOSINE-3',5'-BIS(DIPHOSPHATE) 3'-PYROPHOSPHOHYDROLASE MESH1"/>
    <property type="match status" value="1"/>
</dbReference>
<organism evidence="1 2">
    <name type="scientific">Acinetobacter rongchengensis</name>
    <dbReference type="NCBI Taxonomy" id="2419601"/>
    <lineage>
        <taxon>Bacteria</taxon>
        <taxon>Pseudomonadati</taxon>
        <taxon>Pseudomonadota</taxon>
        <taxon>Gammaproteobacteria</taxon>
        <taxon>Moraxellales</taxon>
        <taxon>Moraxellaceae</taxon>
        <taxon>Acinetobacter</taxon>
    </lineage>
</organism>
<dbReference type="Proteomes" id="UP000280405">
    <property type="component" value="Unassembled WGS sequence"/>
</dbReference>
<evidence type="ECO:0000313" key="1">
    <source>
        <dbReference type="EMBL" id="RKG38731.1"/>
    </source>
</evidence>
<gene>
    <name evidence="1" type="ORF">D7V20_06930</name>
</gene>
<protein>
    <submittedName>
        <fullName evidence="1">Guanosine-3',5'-bis(Diphosphate) 3'-pyrophosphohydrolase</fullName>
    </submittedName>
</protein>
<dbReference type="SUPFAM" id="SSF109604">
    <property type="entry name" value="HD-domain/PDEase-like"/>
    <property type="match status" value="1"/>
</dbReference>
<comment type="caution">
    <text evidence="1">The sequence shown here is derived from an EMBL/GenBank/DDBJ whole genome shotgun (WGS) entry which is preliminary data.</text>
</comment>
<dbReference type="AlphaFoldDB" id="A0A3A8FC10"/>
<dbReference type="PANTHER" id="PTHR46246">
    <property type="entry name" value="GUANOSINE-3',5'-BIS(DIPHOSPHATE) 3'-PYROPHOSPHOHYDROLASE MESH1"/>
    <property type="match status" value="1"/>
</dbReference>
<dbReference type="RefSeq" id="WP_120383579.1">
    <property type="nucleotide sequence ID" value="NZ_RAXT01000009.1"/>
</dbReference>
<keyword evidence="1" id="KW-0378">Hydrolase</keyword>
<dbReference type="OrthoDB" id="9802385at2"/>
<evidence type="ECO:0000313" key="2">
    <source>
        <dbReference type="Proteomes" id="UP000280405"/>
    </source>
</evidence>
<accession>A0A3A8FC10</accession>
<dbReference type="InterPro" id="IPR052194">
    <property type="entry name" value="MESH1"/>
</dbReference>